<accession>A0A179F4L1</accession>
<comment type="caution">
    <text evidence="9">The sequence shown here is derived from an EMBL/GenBank/DDBJ whole genome shotgun (WGS) entry which is preliminary data.</text>
</comment>
<dbReference type="SUPFAM" id="SSF103473">
    <property type="entry name" value="MFS general substrate transporter"/>
    <property type="match status" value="1"/>
</dbReference>
<dbReference type="Pfam" id="PF00854">
    <property type="entry name" value="PTR2"/>
    <property type="match status" value="1"/>
</dbReference>
<evidence type="ECO:0000256" key="7">
    <source>
        <dbReference type="SAM" id="MobiDB-lite"/>
    </source>
</evidence>
<dbReference type="Gene3D" id="1.20.1250.20">
    <property type="entry name" value="MFS general substrate transporter like domains"/>
    <property type="match status" value="1"/>
</dbReference>
<proteinExistence type="inferred from homology"/>
<feature type="transmembrane region" description="Helical" evidence="8">
    <location>
        <begin position="129"/>
        <end position="152"/>
    </location>
</feature>
<feature type="transmembrane region" description="Helical" evidence="8">
    <location>
        <begin position="158"/>
        <end position="175"/>
    </location>
</feature>
<feature type="transmembrane region" description="Helical" evidence="8">
    <location>
        <begin position="241"/>
        <end position="263"/>
    </location>
</feature>
<feature type="transmembrane region" description="Helical" evidence="8">
    <location>
        <begin position="482"/>
        <end position="506"/>
    </location>
</feature>
<dbReference type="Proteomes" id="UP000078397">
    <property type="component" value="Unassembled WGS sequence"/>
</dbReference>
<feature type="transmembrane region" description="Helical" evidence="8">
    <location>
        <begin position="512"/>
        <end position="531"/>
    </location>
</feature>
<evidence type="ECO:0000256" key="4">
    <source>
        <dbReference type="ARBA" id="ARBA00022692"/>
    </source>
</evidence>
<dbReference type="PANTHER" id="PTHR11654">
    <property type="entry name" value="OLIGOPEPTIDE TRANSPORTER-RELATED"/>
    <property type="match status" value="1"/>
</dbReference>
<dbReference type="EMBL" id="LSBJ02000009">
    <property type="protein sequence ID" value="OAQ60345.1"/>
    <property type="molecule type" value="Genomic_DNA"/>
</dbReference>
<feature type="transmembrane region" description="Helical" evidence="8">
    <location>
        <begin position="401"/>
        <end position="422"/>
    </location>
</feature>
<dbReference type="InterPro" id="IPR000109">
    <property type="entry name" value="POT_fam"/>
</dbReference>
<keyword evidence="3" id="KW-0813">Transport</keyword>
<evidence type="ECO:0000256" key="6">
    <source>
        <dbReference type="ARBA" id="ARBA00023136"/>
    </source>
</evidence>
<evidence type="ECO:0000256" key="3">
    <source>
        <dbReference type="ARBA" id="ARBA00022448"/>
    </source>
</evidence>
<sequence>MESNVVVGPQAADMTDFPPPSEEEKATLRRVPDGIPWLTFVLCFVELAERASYYGVQTIFNNFMQFPLPEGGDGSGAVGPNDPNGHAGALGMGLQFASAFGILFTFLAYVIPLFGAFIADTKLGRYKTIVIGVVIGGVAHLIMIVGAAPSILRAGKGMAPFMVSFFLLAIGAGIFKPSVAPTVLDQYTHQFQYTKVLKTGEKVIVDPEQTIQRIMLVFYAMINLGSFFAIATTYTEKYVGFWAAFLEPGIVYFLLPVVLALVYKKTIKKPPMGSELTEFIKITACYVKQSKGRFWRKDTWEKVRPARMAEQGVNVSWSDTAVDDVQRTLSACAVFFYFPIYNINDGGVGAVSSNQGAAMVTNGAPNDLLVNFNSLAIIAFTPSVTYILYPFLARRKVRFGPMARITVGFLIAATSGIIGGLVQWRVYATSPCGYNASTCDEVSPLSIWWQIPNVTLGAISEVFSNVTAFELAYVRAPPHLKAVVYAIFFFTYALSSALSWIVLPAIVDPYLIWAWCAPAIALFAQTAIFWYRHRHMDEESYINKDHEAENHAVTLQKEERIGKLEDTS</sequence>
<evidence type="ECO:0000256" key="8">
    <source>
        <dbReference type="SAM" id="Phobius"/>
    </source>
</evidence>
<dbReference type="RefSeq" id="XP_018138255.1">
    <property type="nucleotide sequence ID" value="XM_018289070.1"/>
</dbReference>
<keyword evidence="5 8" id="KW-1133">Transmembrane helix</keyword>
<name>A0A179F4L1_METCM</name>
<dbReference type="GeneID" id="28853064"/>
<comment type="similarity">
    <text evidence="2">Belongs to the major facilitator superfamily. Proton-dependent oligopeptide transporter (POT/PTR) (TC 2.A.17) family.</text>
</comment>
<dbReference type="FunFam" id="1.20.1250.20:FF:000085">
    <property type="entry name" value="MFS peptide transporter Ptr2"/>
    <property type="match status" value="1"/>
</dbReference>
<dbReference type="InterPro" id="IPR036259">
    <property type="entry name" value="MFS_trans_sf"/>
</dbReference>
<evidence type="ECO:0000313" key="9">
    <source>
        <dbReference type="EMBL" id="OAQ60345.1"/>
    </source>
</evidence>
<evidence type="ECO:0000256" key="5">
    <source>
        <dbReference type="ARBA" id="ARBA00022989"/>
    </source>
</evidence>
<keyword evidence="6 8" id="KW-0472">Membrane</keyword>
<dbReference type="AlphaFoldDB" id="A0A179F4L1"/>
<organism evidence="9 10">
    <name type="scientific">Pochonia chlamydosporia 170</name>
    <dbReference type="NCBI Taxonomy" id="1380566"/>
    <lineage>
        <taxon>Eukaryota</taxon>
        <taxon>Fungi</taxon>
        <taxon>Dikarya</taxon>
        <taxon>Ascomycota</taxon>
        <taxon>Pezizomycotina</taxon>
        <taxon>Sordariomycetes</taxon>
        <taxon>Hypocreomycetidae</taxon>
        <taxon>Hypocreales</taxon>
        <taxon>Clavicipitaceae</taxon>
        <taxon>Pochonia</taxon>
    </lineage>
</organism>
<evidence type="ECO:0000313" key="10">
    <source>
        <dbReference type="Proteomes" id="UP000078397"/>
    </source>
</evidence>
<keyword evidence="10" id="KW-1185">Reference proteome</keyword>
<feature type="transmembrane region" description="Helical" evidence="8">
    <location>
        <begin position="216"/>
        <end position="235"/>
    </location>
</feature>
<dbReference type="GO" id="GO:0071916">
    <property type="term" value="F:dipeptide transmembrane transporter activity"/>
    <property type="evidence" value="ECO:0007669"/>
    <property type="project" value="UniProtKB-ARBA"/>
</dbReference>
<evidence type="ECO:0000256" key="1">
    <source>
        <dbReference type="ARBA" id="ARBA00004141"/>
    </source>
</evidence>
<protein>
    <submittedName>
        <fullName evidence="9">Oligopeptide transporter</fullName>
    </submittedName>
</protein>
<keyword evidence="4 8" id="KW-0812">Transmembrane</keyword>
<evidence type="ECO:0000256" key="2">
    <source>
        <dbReference type="ARBA" id="ARBA00005982"/>
    </source>
</evidence>
<feature type="region of interest" description="Disordered" evidence="7">
    <location>
        <begin position="1"/>
        <end position="23"/>
    </location>
</feature>
<feature type="transmembrane region" description="Helical" evidence="8">
    <location>
        <begin position="96"/>
        <end position="117"/>
    </location>
</feature>
<dbReference type="OrthoDB" id="8904098at2759"/>
<feature type="transmembrane region" description="Helical" evidence="8">
    <location>
        <begin position="368"/>
        <end position="389"/>
    </location>
</feature>
<comment type="subcellular location">
    <subcellularLocation>
        <location evidence="1">Membrane</location>
        <topology evidence="1">Multi-pass membrane protein</topology>
    </subcellularLocation>
</comment>
<dbReference type="GO" id="GO:0005886">
    <property type="term" value="C:plasma membrane"/>
    <property type="evidence" value="ECO:0007669"/>
    <property type="project" value="UniProtKB-ARBA"/>
</dbReference>
<dbReference type="KEGG" id="pchm:VFPPC_10757"/>
<reference evidence="9 10" key="1">
    <citation type="journal article" date="2016" name="PLoS Pathog.">
        <title>Biosynthesis of antibiotic leucinostatins in bio-control fungus Purpureocillium lilacinum and their inhibition on phytophthora revealed by genome mining.</title>
        <authorList>
            <person name="Wang G."/>
            <person name="Liu Z."/>
            <person name="Lin R."/>
            <person name="Li E."/>
            <person name="Mao Z."/>
            <person name="Ling J."/>
            <person name="Yang Y."/>
            <person name="Yin W.B."/>
            <person name="Xie B."/>
        </authorList>
    </citation>
    <scope>NUCLEOTIDE SEQUENCE [LARGE SCALE GENOMIC DNA]</scope>
    <source>
        <strain evidence="9">170</strain>
    </source>
</reference>
<gene>
    <name evidence="9" type="ORF">VFPPC_10757</name>
</gene>